<proteinExistence type="predicted"/>
<comment type="caution">
    <text evidence="1">The sequence shown here is derived from an EMBL/GenBank/DDBJ whole genome shotgun (WGS) entry which is preliminary data.</text>
</comment>
<dbReference type="Proteomes" id="UP000178432">
    <property type="component" value="Unassembled WGS sequence"/>
</dbReference>
<organism evidence="1 2">
    <name type="scientific">Candidatus Buchananbacteria bacterium RIFCSPHIGHO2_01_FULL_46_12</name>
    <dbReference type="NCBI Taxonomy" id="1797536"/>
    <lineage>
        <taxon>Bacteria</taxon>
        <taxon>Candidatus Buchananiibacteriota</taxon>
    </lineage>
</organism>
<sequence>MEKNNDSLRTWEVYRRDNGAPEFVGRFLAKSKSHAVRLAVVNSSAELLEPYGAGQLSAKPVES</sequence>
<name>A0A1G1Y3C6_9BACT</name>
<dbReference type="EMBL" id="MHIF01000053">
    <property type="protein sequence ID" value="OGY46694.1"/>
    <property type="molecule type" value="Genomic_DNA"/>
</dbReference>
<reference evidence="1 2" key="1">
    <citation type="journal article" date="2016" name="Nat. Commun.">
        <title>Thousands of microbial genomes shed light on interconnected biogeochemical processes in an aquifer system.</title>
        <authorList>
            <person name="Anantharaman K."/>
            <person name="Brown C.T."/>
            <person name="Hug L.A."/>
            <person name="Sharon I."/>
            <person name="Castelle C.J."/>
            <person name="Probst A.J."/>
            <person name="Thomas B.C."/>
            <person name="Singh A."/>
            <person name="Wilkins M.J."/>
            <person name="Karaoz U."/>
            <person name="Brodie E.L."/>
            <person name="Williams K.H."/>
            <person name="Hubbard S.S."/>
            <person name="Banfield J.F."/>
        </authorList>
    </citation>
    <scope>NUCLEOTIDE SEQUENCE [LARGE SCALE GENOMIC DNA]</scope>
</reference>
<evidence type="ECO:0000313" key="2">
    <source>
        <dbReference type="Proteomes" id="UP000178432"/>
    </source>
</evidence>
<accession>A0A1G1Y3C6</accession>
<protein>
    <submittedName>
        <fullName evidence="1">Uncharacterized protein</fullName>
    </submittedName>
</protein>
<dbReference type="AlphaFoldDB" id="A0A1G1Y3C6"/>
<gene>
    <name evidence="1" type="ORF">A2663_04320</name>
</gene>
<evidence type="ECO:0000313" key="1">
    <source>
        <dbReference type="EMBL" id="OGY46694.1"/>
    </source>
</evidence>